<dbReference type="PANTHER" id="PTHR30255">
    <property type="entry name" value="SINGLE-STRANDED-DNA-SPECIFIC EXONUCLEASE RECJ"/>
    <property type="match status" value="1"/>
</dbReference>
<evidence type="ECO:0000259" key="7">
    <source>
        <dbReference type="Pfam" id="PF01368"/>
    </source>
</evidence>
<feature type="domain" description="DDH" evidence="7">
    <location>
        <begin position="84"/>
        <end position="228"/>
    </location>
</feature>
<keyword evidence="3" id="KW-0540">Nuclease</keyword>
<comment type="caution">
    <text evidence="11">The sequence shown here is derived from an EMBL/GenBank/DDBJ whole genome shotgun (WGS) entry which is preliminary data.</text>
</comment>
<dbReference type="Gene3D" id="3.90.1640.30">
    <property type="match status" value="1"/>
</dbReference>
<dbReference type="Gene3D" id="3.10.310.30">
    <property type="match status" value="1"/>
</dbReference>
<dbReference type="InterPro" id="IPR001667">
    <property type="entry name" value="DDH_dom"/>
</dbReference>
<dbReference type="Pfam" id="PF02272">
    <property type="entry name" value="DHHA1"/>
    <property type="match status" value="1"/>
</dbReference>
<feature type="coiled-coil region" evidence="6">
    <location>
        <begin position="309"/>
        <end position="347"/>
    </location>
</feature>
<evidence type="ECO:0000259" key="10">
    <source>
        <dbReference type="Pfam" id="PF17768"/>
    </source>
</evidence>
<evidence type="ECO:0000256" key="4">
    <source>
        <dbReference type="ARBA" id="ARBA00022801"/>
    </source>
</evidence>
<dbReference type="Pfam" id="PF01368">
    <property type="entry name" value="DHH"/>
    <property type="match status" value="1"/>
</dbReference>
<dbReference type="AlphaFoldDB" id="A0A081BKL4"/>
<evidence type="ECO:0000256" key="6">
    <source>
        <dbReference type="SAM" id="Coils"/>
    </source>
</evidence>
<dbReference type="NCBIfam" id="TIGR00644">
    <property type="entry name" value="recJ"/>
    <property type="match status" value="1"/>
</dbReference>
<evidence type="ECO:0000256" key="1">
    <source>
        <dbReference type="ARBA" id="ARBA00005915"/>
    </source>
</evidence>
<dbReference type="EMBL" id="BBJM01000039">
    <property type="protein sequence ID" value="GAK48582.1"/>
    <property type="molecule type" value="Genomic_DNA"/>
</dbReference>
<evidence type="ECO:0000313" key="11">
    <source>
        <dbReference type="EMBL" id="GAK48582.1"/>
    </source>
</evidence>
<keyword evidence="12" id="KW-1185">Reference proteome</keyword>
<name>A0A081BKL4_9LACO</name>
<dbReference type="Pfam" id="PF17768">
    <property type="entry name" value="RecJ_OB"/>
    <property type="match status" value="1"/>
</dbReference>
<evidence type="ECO:0000256" key="2">
    <source>
        <dbReference type="ARBA" id="ARBA00019841"/>
    </source>
</evidence>
<accession>A0A081BKL4</accession>
<keyword evidence="4" id="KW-0378">Hydrolase</keyword>
<feature type="domain" description="Single-stranded-DNA-specific exonuclease RecJ C-terminal" evidence="9">
    <location>
        <begin position="570"/>
        <end position="768"/>
    </location>
</feature>
<dbReference type="InterPro" id="IPR018779">
    <property type="entry name" value="RecJ_C"/>
</dbReference>
<sequence>MIKSQFKWNVKNVDQPSEQALQFSEALGIDPIICQILLNRGYGTEQEMQDFLNPSPEQLHDPFLMNDMQRGVDRIETAIENGEKITVYGDYDTDGVTSTSIMFEALQTLGAQVDYFIPNRFKDGYGPNVAAFKTIVENGTTLIVTVDNGVSGHDAIAAANELNCDVVVTDHHELPETLPDAYAIIHPRYPGHEYPFGGLSGAGVAFKVATALLQEIPQEALDLVSIGTVADLVPLVGENRVLVYYGLQAITQTERPGLSALMKEAGINLETFNEQGIGFGIAPRLNALGRLNDATPAVELLTTFDDERASELAKDVESQNKERQALVKQISAEAEKQAENADNQQRQTLVISGENWHEGVLGIVASKIVEKTGKPTVVLNEDPTTGHAKGSGRSVDGFDLFVAFDSHRDLMVNFGGHEMAVGMTTTIANLDQVKAAFEQAAIDQKLSEQEQSQVKVAATLDLNTVKPDFYDLIKSLAPFGTDNPEPLFRFDPDSISSVTEMGADKSHLKFKLVQNGASLDAIAFGKGSLGGAVKNGPTETEIIGSLDVNVWRGRSNLQVMVRDILVKGIQIVDTRTSQLAESMFQQEGIYVFFHKKIQEQLAPFLKNGAVGMSIDEVTQTEIPEDPTILLVDCPDDLGDLKRLFAAVTPSMVITYFYKKRQISDLGMPDREQYAKLFKFVKTHQNVDIAHQSGELAKYLQIDQNSLIFMIQVFFEVGFLTVSDGIMNPVRNPQATNLKDAPSYQLREQQILTEKQLLQSDTTSLKSWLQAQIV</sequence>
<comment type="similarity">
    <text evidence="1">Belongs to the RecJ family.</text>
</comment>
<dbReference type="InterPro" id="IPR004610">
    <property type="entry name" value="RecJ"/>
</dbReference>
<dbReference type="OrthoDB" id="9809852at2"/>
<dbReference type="Proteomes" id="UP000028700">
    <property type="component" value="Unassembled WGS sequence"/>
</dbReference>
<proteinExistence type="inferred from homology"/>
<evidence type="ECO:0000256" key="5">
    <source>
        <dbReference type="ARBA" id="ARBA00022839"/>
    </source>
</evidence>
<evidence type="ECO:0000313" key="12">
    <source>
        <dbReference type="Proteomes" id="UP000028700"/>
    </source>
</evidence>
<dbReference type="InterPro" id="IPR041122">
    <property type="entry name" value="RecJ_OB"/>
</dbReference>
<dbReference type="RefSeq" id="WP_034529375.1">
    <property type="nucleotide sequence ID" value="NZ_BBAZ01000037.1"/>
</dbReference>
<dbReference type="InterPro" id="IPR051673">
    <property type="entry name" value="SSDNA_exonuclease_RecJ"/>
</dbReference>
<evidence type="ECO:0000259" key="9">
    <source>
        <dbReference type="Pfam" id="PF10141"/>
    </source>
</evidence>
<evidence type="ECO:0000259" key="8">
    <source>
        <dbReference type="Pfam" id="PF02272"/>
    </source>
</evidence>
<gene>
    <name evidence="11" type="ORF">LOSG293_390100</name>
</gene>
<dbReference type="STRING" id="1291743.LOSG293_390100"/>
<dbReference type="GO" id="GO:0006310">
    <property type="term" value="P:DNA recombination"/>
    <property type="evidence" value="ECO:0007669"/>
    <property type="project" value="InterPro"/>
</dbReference>
<protein>
    <recommendedName>
        <fullName evidence="2">Single-stranded-DNA-specific exonuclease RecJ</fullName>
    </recommendedName>
</protein>
<dbReference type="PANTHER" id="PTHR30255:SF2">
    <property type="entry name" value="SINGLE-STRANDED-DNA-SPECIFIC EXONUCLEASE RECJ"/>
    <property type="match status" value="1"/>
</dbReference>
<feature type="domain" description="RecJ OB" evidence="10">
    <location>
        <begin position="458"/>
        <end position="563"/>
    </location>
</feature>
<evidence type="ECO:0000256" key="3">
    <source>
        <dbReference type="ARBA" id="ARBA00022722"/>
    </source>
</evidence>
<feature type="domain" description="DHHA1" evidence="8">
    <location>
        <begin position="350"/>
        <end position="440"/>
    </location>
</feature>
<dbReference type="GO" id="GO:0006281">
    <property type="term" value="P:DNA repair"/>
    <property type="evidence" value="ECO:0007669"/>
    <property type="project" value="InterPro"/>
</dbReference>
<dbReference type="GO" id="GO:0003676">
    <property type="term" value="F:nucleic acid binding"/>
    <property type="evidence" value="ECO:0007669"/>
    <property type="project" value="InterPro"/>
</dbReference>
<dbReference type="InterPro" id="IPR038763">
    <property type="entry name" value="DHH_sf"/>
</dbReference>
<organism evidence="11 12">
    <name type="scientific">Secundilactobacillus oryzae JCM 18671</name>
    <dbReference type="NCBI Taxonomy" id="1291743"/>
    <lineage>
        <taxon>Bacteria</taxon>
        <taxon>Bacillati</taxon>
        <taxon>Bacillota</taxon>
        <taxon>Bacilli</taxon>
        <taxon>Lactobacillales</taxon>
        <taxon>Lactobacillaceae</taxon>
        <taxon>Secundilactobacillus</taxon>
    </lineage>
</organism>
<dbReference type="SUPFAM" id="SSF64182">
    <property type="entry name" value="DHH phosphoesterases"/>
    <property type="match status" value="1"/>
</dbReference>
<reference evidence="11" key="1">
    <citation type="journal article" date="2014" name="Genome Announc.">
        <title>Draft Genome Sequence of Lactobacillus oryzae Strain SG293T.</title>
        <authorList>
            <person name="Tanizawa Y."/>
            <person name="Fujisawa T."/>
            <person name="Mochizuki T."/>
            <person name="Kaminuma E."/>
            <person name="Nakamura Y."/>
            <person name="Tohno M."/>
        </authorList>
    </citation>
    <scope>NUCLEOTIDE SEQUENCE [LARGE SCALE GENOMIC DNA]</scope>
    <source>
        <strain evidence="11">SG293</strain>
    </source>
</reference>
<keyword evidence="5" id="KW-0269">Exonuclease</keyword>
<dbReference type="eggNOG" id="COG0608">
    <property type="taxonomic scope" value="Bacteria"/>
</dbReference>
<dbReference type="InterPro" id="IPR003156">
    <property type="entry name" value="DHHA1_dom"/>
</dbReference>
<keyword evidence="6" id="KW-0175">Coiled coil</keyword>
<dbReference type="Pfam" id="PF10141">
    <property type="entry name" value="ssDNA-exonuc_C"/>
    <property type="match status" value="1"/>
</dbReference>
<dbReference type="GO" id="GO:0008409">
    <property type="term" value="F:5'-3' exonuclease activity"/>
    <property type="evidence" value="ECO:0007669"/>
    <property type="project" value="InterPro"/>
</dbReference>